<keyword evidence="9" id="KW-0949">S-adenosyl-L-methionine</keyword>
<evidence type="ECO:0000256" key="11">
    <source>
        <dbReference type="SAM" id="MobiDB-lite"/>
    </source>
</evidence>
<accession>A0AA36BTU3</accession>
<dbReference type="InterPro" id="IPR016691">
    <property type="entry name" value="TRMT11"/>
</dbReference>
<evidence type="ECO:0000256" key="9">
    <source>
        <dbReference type="PROSITE-ProRule" id="PRU00959"/>
    </source>
</evidence>
<dbReference type="Pfam" id="PF10300">
    <property type="entry name" value="Iml2-TPR_39"/>
    <property type="match status" value="2"/>
</dbReference>
<evidence type="ECO:0000313" key="13">
    <source>
        <dbReference type="EMBL" id="CAI9739934.1"/>
    </source>
</evidence>
<dbReference type="Proteomes" id="UP001162480">
    <property type="component" value="Chromosome 24"/>
</dbReference>
<dbReference type="GO" id="GO:0008033">
    <property type="term" value="P:tRNA processing"/>
    <property type="evidence" value="ECO:0007669"/>
    <property type="project" value="UniProtKB-UniRule"/>
</dbReference>
<dbReference type="PANTHER" id="PTHR10233:SF14">
    <property type="entry name" value="TRANSLATION INITIATION FACTOR EIF-2B SUBUNIT DELTA"/>
    <property type="match status" value="1"/>
</dbReference>
<feature type="compositionally biased region" description="Basic and acidic residues" evidence="11">
    <location>
        <begin position="573"/>
        <end position="601"/>
    </location>
</feature>
<comment type="similarity">
    <text evidence="2 10">Belongs to the eIF-2B alpha/beta/delta subunits family.</text>
</comment>
<dbReference type="InterPro" id="IPR000649">
    <property type="entry name" value="IF-2B-related"/>
</dbReference>
<dbReference type="InterPro" id="IPR037171">
    <property type="entry name" value="NagB/RpiA_transferase-like"/>
</dbReference>
<evidence type="ECO:0000256" key="7">
    <source>
        <dbReference type="ARBA" id="ARBA00044356"/>
    </source>
</evidence>
<dbReference type="Pfam" id="PF01008">
    <property type="entry name" value="IF-2B"/>
    <property type="match status" value="1"/>
</dbReference>
<comment type="subunit">
    <text evidence="8">Component of the translation initiation factor 2B (eIF2B) complex which is a heterodecamer of two sets of five different subunits: alpha, beta, gamma, delta and epsilon. Subunits alpha, beta and delta comprise a regulatory subcomplex and subunits epsilon and gamma comprise a catalytic subcomplex. Within the complex, the hexameric regulatory complex resides at the center, with the two heterodimeric catalytic subcomplexes bound on opposite sides.</text>
</comment>
<keyword evidence="9" id="KW-0808">Transferase</keyword>
<dbReference type="Gene3D" id="3.40.50.150">
    <property type="entry name" value="Vaccinia Virus protein VP39"/>
    <property type="match status" value="1"/>
</dbReference>
<dbReference type="InterPro" id="IPR042529">
    <property type="entry name" value="IF_2B-like_C"/>
</dbReference>
<comment type="similarity">
    <text evidence="9">Belongs to the class I-like SAM-binding methyltransferase superfamily. TRM11 methyltransferase family.</text>
</comment>
<dbReference type="EMBL" id="OX597837">
    <property type="protein sequence ID" value="CAI9739934.1"/>
    <property type="molecule type" value="Genomic_DNA"/>
</dbReference>
<name>A0AA36BTU3_OCTVU</name>
<dbReference type="GO" id="GO:0000049">
    <property type="term" value="F:tRNA binding"/>
    <property type="evidence" value="ECO:0007669"/>
    <property type="project" value="UniProtKB-UniRule"/>
</dbReference>
<evidence type="ECO:0000256" key="10">
    <source>
        <dbReference type="RuleBase" id="RU003814"/>
    </source>
</evidence>
<dbReference type="SUPFAM" id="SSF100950">
    <property type="entry name" value="NagB/RpiA/CoA transferase-like"/>
    <property type="match status" value="1"/>
</dbReference>
<feature type="compositionally biased region" description="Polar residues" evidence="11">
    <location>
        <begin position="440"/>
        <end position="450"/>
    </location>
</feature>
<feature type="region of interest" description="Disordered" evidence="11">
    <location>
        <begin position="486"/>
        <end position="609"/>
    </location>
</feature>
<organism evidence="13 14">
    <name type="scientific">Octopus vulgaris</name>
    <name type="common">Common octopus</name>
    <dbReference type="NCBI Taxonomy" id="6645"/>
    <lineage>
        <taxon>Eukaryota</taxon>
        <taxon>Metazoa</taxon>
        <taxon>Spiralia</taxon>
        <taxon>Lophotrochozoa</taxon>
        <taxon>Mollusca</taxon>
        <taxon>Cephalopoda</taxon>
        <taxon>Coleoidea</taxon>
        <taxon>Octopodiformes</taxon>
        <taxon>Octopoda</taxon>
        <taxon>Incirrata</taxon>
        <taxon>Octopodidae</taxon>
        <taxon>Octopus</taxon>
    </lineage>
</organism>
<dbReference type="InterPro" id="IPR029063">
    <property type="entry name" value="SAM-dependent_MTases_sf"/>
</dbReference>
<evidence type="ECO:0000256" key="6">
    <source>
        <dbReference type="ARBA" id="ARBA00044147"/>
    </source>
</evidence>
<feature type="region of interest" description="Disordered" evidence="11">
    <location>
        <begin position="395"/>
        <end position="452"/>
    </location>
</feature>
<proteinExistence type="inferred from homology"/>
<feature type="compositionally biased region" description="Polar residues" evidence="11">
    <location>
        <begin position="364"/>
        <end position="379"/>
    </location>
</feature>
<dbReference type="GO" id="GO:0003743">
    <property type="term" value="F:translation initiation factor activity"/>
    <property type="evidence" value="ECO:0007669"/>
    <property type="project" value="UniProtKB-KW"/>
</dbReference>
<reference evidence="13" key="1">
    <citation type="submission" date="2023-08" db="EMBL/GenBank/DDBJ databases">
        <authorList>
            <person name="Alioto T."/>
            <person name="Alioto T."/>
            <person name="Gomez Garrido J."/>
        </authorList>
    </citation>
    <scope>NUCLEOTIDE SEQUENCE</scope>
</reference>
<dbReference type="Gene3D" id="1.25.40.10">
    <property type="entry name" value="Tetratricopeptide repeat domain"/>
    <property type="match status" value="1"/>
</dbReference>
<keyword evidence="4" id="KW-0396">Initiation factor</keyword>
<keyword evidence="5" id="KW-0648">Protein biosynthesis</keyword>
<protein>
    <recommendedName>
        <fullName evidence="6">Translation initiation factor eIF2B subunit delta</fullName>
    </recommendedName>
    <alternativeName>
        <fullName evidence="7">eIF2B GDP-GTP exchange factor subunit delta</fullName>
    </alternativeName>
</protein>
<dbReference type="InterPro" id="IPR011990">
    <property type="entry name" value="TPR-like_helical_dom_sf"/>
</dbReference>
<dbReference type="GO" id="GO:0160102">
    <property type="term" value="F:tRNA (guanine(10)-N2)-methyltransferase activity"/>
    <property type="evidence" value="ECO:0007669"/>
    <property type="project" value="InterPro"/>
</dbReference>
<evidence type="ECO:0000256" key="3">
    <source>
        <dbReference type="ARBA" id="ARBA00022490"/>
    </source>
</evidence>
<evidence type="ECO:0000256" key="4">
    <source>
        <dbReference type="ARBA" id="ARBA00022540"/>
    </source>
</evidence>
<dbReference type="Pfam" id="PF25904">
    <property type="entry name" value="Tmrp11_N"/>
    <property type="match status" value="1"/>
</dbReference>
<dbReference type="SUPFAM" id="SSF53335">
    <property type="entry name" value="S-adenosyl-L-methionine-dependent methyltransferases"/>
    <property type="match status" value="1"/>
</dbReference>
<evidence type="ECO:0000256" key="8">
    <source>
        <dbReference type="ARBA" id="ARBA00046432"/>
    </source>
</evidence>
<feature type="region of interest" description="Disordered" evidence="11">
    <location>
        <begin position="364"/>
        <end position="383"/>
    </location>
</feature>
<evidence type="ECO:0000256" key="1">
    <source>
        <dbReference type="ARBA" id="ARBA00004514"/>
    </source>
</evidence>
<dbReference type="PANTHER" id="PTHR10233">
    <property type="entry name" value="TRANSLATION INITIATION FACTOR EIF-2B"/>
    <property type="match status" value="1"/>
</dbReference>
<evidence type="ECO:0000259" key="12">
    <source>
        <dbReference type="Pfam" id="PF25904"/>
    </source>
</evidence>
<comment type="subcellular location">
    <subcellularLocation>
        <location evidence="1">Cytoplasm</location>
        <location evidence="1">Cytosol</location>
    </subcellularLocation>
</comment>
<sequence>MTSVTVSRSRFLLHFAHEHLDFRLPELHSVAEILGIPLKIKEYERQTKSPFLIVEVPSEDNVKQLLKRTMLVRSAYELWAEGKTLESLNERLAKLSPEITEPYTSADSTFKIVVEAFNKKIPPKEKLEKIESLPWTELGLKGKIRLENPDHCFYLLEFYEDEAGSHSALEPSSLYFGRFIAEGSRDQIRHYHLQNRCFIGNTSMDAGLSLIMANMGKAAQNKLVFDPFVGTGSLLVACAHFGSYVMGADLDYLLLHGKAPYGIREPAKKISPNNRREQSPERCQNHLPLKTHYQLSDIFKDLLNFAAKHLVLNGRLVYWFPVYRSEYQDENIPIHPNLELVANSEQPLSTKVGRRLITMQKIKSYQENSEESGSASVSERGSYKEKQRFWAPMDNIASSHGPVNTEKHTPQKAATPGQHDGSLKKRDRKKQKKGLEVKSNKTPSPSSKVCDNTEENVVINTTSSHDVNIATPTKVDDSVQVLQDKSNVEVKPSCESQKAEDKAARKERQREEYRKQKEKKALAEGGGYSATPPEGQVQKTKAQITAERRLKQEAQRAAKLEKQQAKAQSTAAAKKEPLRVPTHLRADDEAKQRKLAKKLDKQSLPQHGTKERHVQLFSHLFAHKSSSSLIETDVFKNCNVHPAIIQLGLLYSRGLICGSNARCISLLRALQQVIREYSTPTEKELSRDLEHRIRHSIDFLVTCRHLSVSMRNAIRSLKRNISLISPEVDEKDAKEKLVDFIDRYIKEKLYLAADAIFLKAKEKIEDDDVIIVYSGSSLVREILIDAKKHNKRFSVIVVDSRPRMEGKKTVEVLVKNGVECSYVLISAISYAMQKATKVFLGAHAALANGYIMSRAGTSLLCMMAKAYTVPVLVFCETHKFSERVQADSFVSNELADPDDLIHLDNQPDCLTDWKSTITRRGSLTTGGGGGGAVFSAVGGGGGGGPGNRAAAGSGTGGSGSSRVMDSSGENSICYQSLADESEIAQTGIHMLLNNGFREAKLLFDSHKNESPLMHAGSTFVLFMQALMSFEEERIEEATKALQETEKKCDPESGICDAELLIKNREKEFPRSSLFLFFKGRVHTLKRENELALSLYRQALTVAAGQREIELMCLYEIGWCNLMKLRWTECLYAFQRLRDESKWSKCYYSYLLAVCHGSLGDVEDAQNIFQDVPSLVRSKNNQIESFASHRAEKMKSNQVTQEFCKLFTLELVFLWHALPTCTDDELRRMLTVCESQTDARIFHLKCLLEGTIHKELGDTELAIQYLEEALARCSGKKDDVHVAAFSLYELASIYITDEPAKSIQLLQCIKEKYKDYHFENRLTVRANNMLRNLKPAG</sequence>
<feature type="compositionally biased region" description="Basic and acidic residues" evidence="11">
    <location>
        <begin position="546"/>
        <end position="564"/>
    </location>
</feature>
<keyword evidence="9" id="KW-0819">tRNA processing</keyword>
<keyword evidence="9" id="KW-0694">RNA-binding</keyword>
<keyword evidence="9" id="KW-0489">Methyltransferase</keyword>
<keyword evidence="14" id="KW-1185">Reference proteome</keyword>
<gene>
    <name evidence="13" type="ORF">OCTVUL_1B025624</name>
</gene>
<dbReference type="GO" id="GO:0005829">
    <property type="term" value="C:cytosol"/>
    <property type="evidence" value="ECO:0007669"/>
    <property type="project" value="UniProtKB-SubCell"/>
</dbReference>
<dbReference type="PROSITE" id="PS51627">
    <property type="entry name" value="SAM_MT_TRM11"/>
    <property type="match status" value="1"/>
</dbReference>
<keyword evidence="9" id="KW-0820">tRNA-binding</keyword>
<evidence type="ECO:0000313" key="14">
    <source>
        <dbReference type="Proteomes" id="UP001162480"/>
    </source>
</evidence>
<keyword evidence="3" id="KW-0963">Cytoplasm</keyword>
<dbReference type="SUPFAM" id="SSF48452">
    <property type="entry name" value="TPR-like"/>
    <property type="match status" value="1"/>
</dbReference>
<feature type="domain" description="tRNA (guanine(10)-N(2))-methyltransferase TRMT11 N-terminal" evidence="12">
    <location>
        <begin position="10"/>
        <end position="185"/>
    </location>
</feature>
<dbReference type="GO" id="GO:0032259">
    <property type="term" value="P:methylation"/>
    <property type="evidence" value="ECO:0007669"/>
    <property type="project" value="UniProtKB-UniRule"/>
</dbReference>
<feature type="compositionally biased region" description="Basic and acidic residues" evidence="11">
    <location>
        <begin position="497"/>
        <end position="522"/>
    </location>
</feature>
<evidence type="ECO:0000256" key="5">
    <source>
        <dbReference type="ARBA" id="ARBA00022917"/>
    </source>
</evidence>
<dbReference type="Gene3D" id="3.40.50.10470">
    <property type="entry name" value="Translation initiation factor eif-2b, domain 2"/>
    <property type="match status" value="1"/>
</dbReference>
<dbReference type="InterPro" id="IPR059073">
    <property type="entry name" value="TRMT11_N"/>
</dbReference>
<dbReference type="InterPro" id="IPR019412">
    <property type="entry name" value="IML2/TPR_39"/>
</dbReference>
<evidence type="ECO:0000256" key="2">
    <source>
        <dbReference type="ARBA" id="ARBA00007251"/>
    </source>
</evidence>
<feature type="region of interest" description="Disordered" evidence="11">
    <location>
        <begin position="944"/>
        <end position="964"/>
    </location>
</feature>